<protein>
    <submittedName>
        <fullName evidence="1">Uncharacterized protein</fullName>
    </submittedName>
</protein>
<name>A0A9P5YXW6_9AGAR</name>
<accession>A0A9P5YXW6</accession>
<keyword evidence="2" id="KW-1185">Reference proteome</keyword>
<gene>
    <name evidence="1" type="ORF">BDN70DRAFT_90235</name>
</gene>
<evidence type="ECO:0000313" key="1">
    <source>
        <dbReference type="EMBL" id="KAF9477798.1"/>
    </source>
</evidence>
<evidence type="ECO:0000313" key="2">
    <source>
        <dbReference type="Proteomes" id="UP000807469"/>
    </source>
</evidence>
<dbReference type="AlphaFoldDB" id="A0A9P5YXW6"/>
<dbReference type="Proteomes" id="UP000807469">
    <property type="component" value="Unassembled WGS sequence"/>
</dbReference>
<proteinExistence type="predicted"/>
<organism evidence="1 2">
    <name type="scientific">Pholiota conissans</name>
    <dbReference type="NCBI Taxonomy" id="109636"/>
    <lineage>
        <taxon>Eukaryota</taxon>
        <taxon>Fungi</taxon>
        <taxon>Dikarya</taxon>
        <taxon>Basidiomycota</taxon>
        <taxon>Agaricomycotina</taxon>
        <taxon>Agaricomycetes</taxon>
        <taxon>Agaricomycetidae</taxon>
        <taxon>Agaricales</taxon>
        <taxon>Agaricineae</taxon>
        <taxon>Strophariaceae</taxon>
        <taxon>Pholiota</taxon>
    </lineage>
</organism>
<dbReference type="EMBL" id="MU155250">
    <property type="protein sequence ID" value="KAF9477798.1"/>
    <property type="molecule type" value="Genomic_DNA"/>
</dbReference>
<reference evidence="1" key="1">
    <citation type="submission" date="2020-11" db="EMBL/GenBank/DDBJ databases">
        <authorList>
            <consortium name="DOE Joint Genome Institute"/>
            <person name="Ahrendt S."/>
            <person name="Riley R."/>
            <person name="Andreopoulos W."/>
            <person name="Labutti K."/>
            <person name="Pangilinan J."/>
            <person name="Ruiz-Duenas F.J."/>
            <person name="Barrasa J.M."/>
            <person name="Sanchez-Garcia M."/>
            <person name="Camarero S."/>
            <person name="Miyauchi S."/>
            <person name="Serrano A."/>
            <person name="Linde D."/>
            <person name="Babiker R."/>
            <person name="Drula E."/>
            <person name="Ayuso-Fernandez I."/>
            <person name="Pacheco R."/>
            <person name="Padilla G."/>
            <person name="Ferreira P."/>
            <person name="Barriuso J."/>
            <person name="Kellner H."/>
            <person name="Castanera R."/>
            <person name="Alfaro M."/>
            <person name="Ramirez L."/>
            <person name="Pisabarro A.G."/>
            <person name="Kuo A."/>
            <person name="Tritt A."/>
            <person name="Lipzen A."/>
            <person name="He G."/>
            <person name="Yan M."/>
            <person name="Ng V."/>
            <person name="Cullen D."/>
            <person name="Martin F."/>
            <person name="Rosso M.-N."/>
            <person name="Henrissat B."/>
            <person name="Hibbett D."/>
            <person name="Martinez A.T."/>
            <person name="Grigoriev I.V."/>
        </authorList>
    </citation>
    <scope>NUCLEOTIDE SEQUENCE</scope>
    <source>
        <strain evidence="1">CIRM-BRFM 674</strain>
    </source>
</reference>
<sequence length="90" mass="9964">MVVYRFGTNTTSRRLSGFPLRACQHLGACNLGRLLDIWYLSLVSLGLVSLGLASWDSISRLYNHPVNLETSLLASSCVPPPPSLEFFLRP</sequence>
<comment type="caution">
    <text evidence="1">The sequence shown here is derived from an EMBL/GenBank/DDBJ whole genome shotgun (WGS) entry which is preliminary data.</text>
</comment>